<reference evidence="1 2" key="1">
    <citation type="journal article" date="2018" name="Sci. Rep.">
        <title>Genomic signatures of local adaptation to the degree of environmental predictability in rotifers.</title>
        <authorList>
            <person name="Franch-Gras L."/>
            <person name="Hahn C."/>
            <person name="Garcia-Roger E.M."/>
            <person name="Carmona M.J."/>
            <person name="Serra M."/>
            <person name="Gomez A."/>
        </authorList>
    </citation>
    <scope>NUCLEOTIDE SEQUENCE [LARGE SCALE GENOMIC DNA]</scope>
    <source>
        <strain evidence="1">HYR1</strain>
    </source>
</reference>
<evidence type="ECO:0000313" key="2">
    <source>
        <dbReference type="Proteomes" id="UP000276133"/>
    </source>
</evidence>
<evidence type="ECO:0000313" key="1">
    <source>
        <dbReference type="EMBL" id="RNA15274.1"/>
    </source>
</evidence>
<comment type="caution">
    <text evidence="1">The sequence shown here is derived from an EMBL/GenBank/DDBJ whole genome shotgun (WGS) entry which is preliminary data.</text>
</comment>
<sequence length="137" mass="16561">MLMNNMKLVFFRKEISHDVMDIVLCNFTIPYWVEWVNGFNPFGPHTINHRDRKIKKSKSIFKREQPLIPFRMFCLKQYFVNSTFILWSLMSNLIKLLPCIKIQISNFIQWVYDFKKKLLSIFLVRFRLAIRSGAHEI</sequence>
<dbReference type="AlphaFoldDB" id="A0A3M7QVY2"/>
<name>A0A3M7QVY2_BRAPC</name>
<gene>
    <name evidence="1" type="ORF">BpHYR1_017841</name>
</gene>
<organism evidence="1 2">
    <name type="scientific">Brachionus plicatilis</name>
    <name type="common">Marine rotifer</name>
    <name type="synonym">Brachionus muelleri</name>
    <dbReference type="NCBI Taxonomy" id="10195"/>
    <lineage>
        <taxon>Eukaryota</taxon>
        <taxon>Metazoa</taxon>
        <taxon>Spiralia</taxon>
        <taxon>Gnathifera</taxon>
        <taxon>Rotifera</taxon>
        <taxon>Eurotatoria</taxon>
        <taxon>Monogononta</taxon>
        <taxon>Pseudotrocha</taxon>
        <taxon>Ploima</taxon>
        <taxon>Brachionidae</taxon>
        <taxon>Brachionus</taxon>
    </lineage>
</organism>
<dbReference type="Proteomes" id="UP000276133">
    <property type="component" value="Unassembled WGS sequence"/>
</dbReference>
<dbReference type="EMBL" id="REGN01004996">
    <property type="protein sequence ID" value="RNA15274.1"/>
    <property type="molecule type" value="Genomic_DNA"/>
</dbReference>
<protein>
    <submittedName>
        <fullName evidence="1">Uncharacterized protein</fullName>
    </submittedName>
</protein>
<keyword evidence="2" id="KW-1185">Reference proteome</keyword>
<accession>A0A3M7QVY2</accession>
<proteinExistence type="predicted"/>